<evidence type="ECO:0000256" key="14">
    <source>
        <dbReference type="ARBA" id="ARBA00064003"/>
    </source>
</evidence>
<comment type="subcellular location">
    <subcellularLocation>
        <location evidence="2">Cell membrane</location>
        <topology evidence="2">Multi-pass membrane protein</topology>
    </subcellularLocation>
</comment>
<reference evidence="24 25" key="2">
    <citation type="journal article" date="2012" name="BMC Genomics">
        <title>The genome of Pelobacter carbinolicus reveals surprising metabolic capabilities and physiological features.</title>
        <authorList>
            <person name="Aklujkar M."/>
            <person name="Haveman S.A."/>
            <person name="Didonato R.Jr."/>
            <person name="Chertkov O."/>
            <person name="Han C.S."/>
            <person name="Land M.L."/>
            <person name="Brown P."/>
            <person name="Lovley D.R."/>
        </authorList>
    </citation>
    <scope>NUCLEOTIDE SEQUENCE [LARGE SCALE GENOMIC DNA]</scope>
    <source>
        <strain evidence="25">DSM 2380 / NBRC 103641 / GraBd1</strain>
    </source>
</reference>
<keyword evidence="11 20" id="KW-1133">Transmembrane helix</keyword>
<feature type="transmembrane region" description="Helical" evidence="20">
    <location>
        <begin position="267"/>
        <end position="288"/>
    </location>
</feature>
<feature type="compositionally biased region" description="Basic and acidic residues" evidence="19">
    <location>
        <begin position="870"/>
        <end position="882"/>
    </location>
</feature>
<dbReference type="InterPro" id="IPR001789">
    <property type="entry name" value="Sig_transdc_resp-reg_receiver"/>
</dbReference>
<keyword evidence="7 20" id="KW-0812">Transmembrane</keyword>
<dbReference type="PANTHER" id="PTHR45339:SF1">
    <property type="entry name" value="HYBRID SIGNAL TRANSDUCTION HISTIDINE KINASE J"/>
    <property type="match status" value="1"/>
</dbReference>
<dbReference type="FunFam" id="3.30.565.10:FF:000010">
    <property type="entry name" value="Sensor histidine kinase RcsC"/>
    <property type="match status" value="1"/>
</dbReference>
<evidence type="ECO:0000259" key="22">
    <source>
        <dbReference type="PROSITE" id="PS50110"/>
    </source>
</evidence>
<dbReference type="Pfam" id="PF01627">
    <property type="entry name" value="Hpt"/>
    <property type="match status" value="1"/>
</dbReference>
<protein>
    <recommendedName>
        <fullName evidence="15">Sensory/regulatory protein RpfC</fullName>
        <ecNumber evidence="3">2.7.13.3</ecNumber>
    </recommendedName>
</protein>
<evidence type="ECO:0000256" key="1">
    <source>
        <dbReference type="ARBA" id="ARBA00000085"/>
    </source>
</evidence>
<dbReference type="SUPFAM" id="SSF47226">
    <property type="entry name" value="Histidine-containing phosphotransfer domain, HPT domain"/>
    <property type="match status" value="1"/>
</dbReference>
<accession>Q3A5Q1</accession>
<evidence type="ECO:0000256" key="20">
    <source>
        <dbReference type="SAM" id="Phobius"/>
    </source>
</evidence>
<organism evidence="24 25">
    <name type="scientific">Syntrophotalea carbinolica (strain DSM 2380 / NBRC 103641 / GraBd1)</name>
    <name type="common">Pelobacter carbinolicus</name>
    <dbReference type="NCBI Taxonomy" id="338963"/>
    <lineage>
        <taxon>Bacteria</taxon>
        <taxon>Pseudomonadati</taxon>
        <taxon>Thermodesulfobacteriota</taxon>
        <taxon>Desulfuromonadia</taxon>
        <taxon>Desulfuromonadales</taxon>
        <taxon>Syntrophotaleaceae</taxon>
        <taxon>Syntrophotalea</taxon>
    </lineage>
</organism>
<comment type="caution">
    <text evidence="17">Lacks conserved residue(s) required for the propagation of feature annotation.</text>
</comment>
<evidence type="ECO:0000256" key="10">
    <source>
        <dbReference type="ARBA" id="ARBA00022840"/>
    </source>
</evidence>
<dbReference type="FunFam" id="1.10.287.130:FF:000002">
    <property type="entry name" value="Two-component osmosensing histidine kinase"/>
    <property type="match status" value="1"/>
</dbReference>
<evidence type="ECO:0000256" key="16">
    <source>
        <dbReference type="PROSITE-ProRule" id="PRU00110"/>
    </source>
</evidence>
<evidence type="ECO:0000256" key="17">
    <source>
        <dbReference type="PROSITE-ProRule" id="PRU00169"/>
    </source>
</evidence>
<keyword evidence="5 17" id="KW-0597">Phosphoprotein</keyword>
<dbReference type="SUPFAM" id="SSF47384">
    <property type="entry name" value="Homodimeric domain of signal transducing histidine kinase"/>
    <property type="match status" value="1"/>
</dbReference>
<dbReference type="Gene3D" id="1.10.287.130">
    <property type="match status" value="1"/>
</dbReference>
<dbReference type="AlphaFoldDB" id="Q3A5Q1"/>
<dbReference type="InterPro" id="IPR036641">
    <property type="entry name" value="HPT_dom_sf"/>
</dbReference>
<dbReference type="EC" id="2.7.13.3" evidence="3"/>
<dbReference type="eggNOG" id="COG2205">
    <property type="taxonomic scope" value="Bacteria"/>
</dbReference>
<dbReference type="KEGG" id="pca:Pcar_1056"/>
<dbReference type="CDD" id="cd00082">
    <property type="entry name" value="HisKA"/>
    <property type="match status" value="1"/>
</dbReference>
<evidence type="ECO:0000256" key="7">
    <source>
        <dbReference type="ARBA" id="ARBA00022692"/>
    </source>
</evidence>
<dbReference type="Gene3D" id="3.40.50.2300">
    <property type="match status" value="2"/>
</dbReference>
<dbReference type="Proteomes" id="UP000002534">
    <property type="component" value="Chromosome"/>
</dbReference>
<evidence type="ECO:0000256" key="18">
    <source>
        <dbReference type="SAM" id="Coils"/>
    </source>
</evidence>
<sequence>MQPIPFHKSLTLKLLLAILPMPILITLIGFFAYGKLVQHHIVENVHTKLEQLERINRGLLITQLEGFREQTLRIASDEQLIVPLKLNVSFQLKAYLDLLREQNDLASLAIYTPEGSPVAELGAAPHQSPSALSDHLNRAMTREPLAFFGPLVAADNGSELALMSYAPILSGNKVIGILFTGKAMQLGPAFSNSLLISFGKVQCQSSGADFLLPLAKTVDSDTSEGILTLGSPEICASKMLLPFHNQTGCFLLSGFDQRQALASSKRVLYLGIGVCAMVLLLIVPYAIILSHRLTHPLMKIVDIARRVPTAPDTIEWLPDSDNEIGILNRSLQAMTEQLQSSIQELQQARQHAEEASRAKSQFLVNMSHEIRTPMNGVIGMTELLLDSPLAEEQRQIADTVAESGRALLQIINDILDFSKLEAGKLQLENIPFDICGIVEEAAGLFAAKAQTKGLELVVDMADDVPPLLLGDPGRLRQVLVNLLSNALKFTKQGYVLVTLRAHHITEQSATIVVSIRDSGIGIEPQHIPQLFRPFSQADGSTTRKYGGTGLGLSICQDLIGHMGGQIHVFSQPGQGSNFWFEMTMTKDPACGMHHVACIPELKNMQALIVDPHPLTRRSVQQQLREWGIKAKTADHGKKALAMLQAQNFQIILVALTLPDMPGRELIQHCCDVAQTVPKHIITLGLTGQKLPPCRISDATTVSYLTKPIRPSKLLLHLTNAPPLEDNVQSQTPCPNPASETSTPTKARVLLVEDNPVNQQVAKGMLEKLGCNVTLAADGQEALTAYSHSPFDLLFMDCQMPNMDGYEATRAIRADEKQHHKTTCPIIAMTAHTLPGDRERCLKAGMDDYLGKPFTMRQVRTLLNRWLSARNHDEPSAGNEDHTPAGTAVSSGPSRDSAEAPLNRDALATIRSMDGPEHQSGLLNKVIDIYLKEAPNMIGRMEQALRQDHLSVVYRLAHSLKSSSANLGAGPLSNLCRKMEGAKTLSPEQRELLMASIQNEYNRVQFALIQEGGPG</sequence>
<dbReference type="InterPro" id="IPR036097">
    <property type="entry name" value="HisK_dim/P_sf"/>
</dbReference>
<dbReference type="PROSITE" id="PS50109">
    <property type="entry name" value="HIS_KIN"/>
    <property type="match status" value="1"/>
</dbReference>
<dbReference type="CDD" id="cd00088">
    <property type="entry name" value="HPT"/>
    <property type="match status" value="1"/>
</dbReference>
<dbReference type="PANTHER" id="PTHR45339">
    <property type="entry name" value="HYBRID SIGNAL TRANSDUCTION HISTIDINE KINASE J"/>
    <property type="match status" value="1"/>
</dbReference>
<evidence type="ECO:0000256" key="12">
    <source>
        <dbReference type="ARBA" id="ARBA00023012"/>
    </source>
</evidence>
<feature type="domain" description="Response regulatory" evidence="22">
    <location>
        <begin position="747"/>
        <end position="866"/>
    </location>
</feature>
<feature type="domain" description="Histidine kinase" evidence="21">
    <location>
        <begin position="365"/>
        <end position="586"/>
    </location>
</feature>
<dbReference type="SMART" id="SM00387">
    <property type="entry name" value="HATPase_c"/>
    <property type="match status" value="1"/>
</dbReference>
<reference evidence="25" key="1">
    <citation type="submission" date="2005-10" db="EMBL/GenBank/DDBJ databases">
        <title>Complete sequence of Pelobacter carbinolicus DSM 2380.</title>
        <authorList>
            <person name="Copeland A."/>
            <person name="Lucas S."/>
            <person name="Lapidus A."/>
            <person name="Barry K."/>
            <person name="Detter J.C."/>
            <person name="Glavina T."/>
            <person name="Hammon N."/>
            <person name="Israni S."/>
            <person name="Pitluck S."/>
            <person name="Chertkov O."/>
            <person name="Schmutz J."/>
            <person name="Larimer F."/>
            <person name="Land M."/>
            <person name="Kyrpides N."/>
            <person name="Ivanova N."/>
            <person name="Richardson P."/>
        </authorList>
    </citation>
    <scope>NUCLEOTIDE SEQUENCE [LARGE SCALE GENOMIC DNA]</scope>
    <source>
        <strain evidence="25">DSM 2380 / NBRC 103641 / GraBd1</strain>
    </source>
</reference>
<dbReference type="SMART" id="SM00388">
    <property type="entry name" value="HisKA"/>
    <property type="match status" value="1"/>
</dbReference>
<dbReference type="PROSITE" id="PS50894">
    <property type="entry name" value="HPT"/>
    <property type="match status" value="1"/>
</dbReference>
<keyword evidence="25" id="KW-1185">Reference proteome</keyword>
<dbReference type="PRINTS" id="PR00344">
    <property type="entry name" value="BCTRLSENSOR"/>
</dbReference>
<feature type="modified residue" description="Phosphohistidine" evidence="16">
    <location>
        <position position="957"/>
    </location>
</feature>
<evidence type="ECO:0000259" key="23">
    <source>
        <dbReference type="PROSITE" id="PS50894"/>
    </source>
</evidence>
<dbReference type="OrthoDB" id="5378360at2"/>
<dbReference type="GO" id="GO:0000155">
    <property type="term" value="F:phosphorelay sensor kinase activity"/>
    <property type="evidence" value="ECO:0007669"/>
    <property type="project" value="InterPro"/>
</dbReference>
<keyword evidence="12" id="KW-0902">Two-component regulatory system</keyword>
<feature type="transmembrane region" description="Helical" evidence="20">
    <location>
        <begin position="12"/>
        <end position="33"/>
    </location>
</feature>
<evidence type="ECO:0000313" key="24">
    <source>
        <dbReference type="EMBL" id="ABA88306.1"/>
    </source>
</evidence>
<evidence type="ECO:0000256" key="5">
    <source>
        <dbReference type="ARBA" id="ARBA00022553"/>
    </source>
</evidence>
<evidence type="ECO:0000313" key="25">
    <source>
        <dbReference type="Proteomes" id="UP000002534"/>
    </source>
</evidence>
<evidence type="ECO:0000259" key="21">
    <source>
        <dbReference type="PROSITE" id="PS50109"/>
    </source>
</evidence>
<dbReference type="Gene3D" id="6.10.340.10">
    <property type="match status" value="1"/>
</dbReference>
<keyword evidence="10" id="KW-0067">ATP-binding</keyword>
<dbReference type="InterPro" id="IPR036890">
    <property type="entry name" value="HATPase_C_sf"/>
</dbReference>
<feature type="modified residue" description="4-aspartylphosphate" evidence="17">
    <location>
        <position position="796"/>
    </location>
</feature>
<evidence type="ECO:0000256" key="6">
    <source>
        <dbReference type="ARBA" id="ARBA00022679"/>
    </source>
</evidence>
<dbReference type="Gene3D" id="1.20.120.160">
    <property type="entry name" value="HPT domain"/>
    <property type="match status" value="1"/>
</dbReference>
<keyword evidence="6" id="KW-0808">Transferase</keyword>
<dbReference type="InterPro" id="IPR003661">
    <property type="entry name" value="HisK_dim/P_dom"/>
</dbReference>
<evidence type="ECO:0000256" key="8">
    <source>
        <dbReference type="ARBA" id="ARBA00022741"/>
    </source>
</evidence>
<gene>
    <name evidence="24" type="ordered locus">Pcar_1056</name>
</gene>
<dbReference type="PROSITE" id="PS50110">
    <property type="entry name" value="RESPONSE_REGULATORY"/>
    <property type="match status" value="2"/>
</dbReference>
<keyword evidence="4" id="KW-1003">Cell membrane</keyword>
<evidence type="ECO:0000256" key="9">
    <source>
        <dbReference type="ARBA" id="ARBA00022777"/>
    </source>
</evidence>
<dbReference type="InterPro" id="IPR011006">
    <property type="entry name" value="CheY-like_superfamily"/>
</dbReference>
<dbReference type="Gene3D" id="3.30.565.10">
    <property type="entry name" value="Histidine kinase-like ATPase, C-terminal domain"/>
    <property type="match status" value="1"/>
</dbReference>
<comment type="catalytic activity">
    <reaction evidence="1">
        <text>ATP + protein L-histidine = ADP + protein N-phospho-L-histidine.</text>
        <dbReference type="EC" id="2.7.13.3"/>
    </reaction>
</comment>
<dbReference type="SUPFAM" id="SSF55874">
    <property type="entry name" value="ATPase domain of HSP90 chaperone/DNA topoisomerase II/histidine kinase"/>
    <property type="match status" value="1"/>
</dbReference>
<dbReference type="SUPFAM" id="SSF158472">
    <property type="entry name" value="HAMP domain-like"/>
    <property type="match status" value="1"/>
</dbReference>
<keyword evidence="8" id="KW-0547">Nucleotide-binding</keyword>
<dbReference type="GO" id="GO:0005524">
    <property type="term" value="F:ATP binding"/>
    <property type="evidence" value="ECO:0007669"/>
    <property type="project" value="UniProtKB-KW"/>
</dbReference>
<dbReference type="InterPro" id="IPR004358">
    <property type="entry name" value="Sig_transdc_His_kin-like_C"/>
</dbReference>
<evidence type="ECO:0000256" key="2">
    <source>
        <dbReference type="ARBA" id="ARBA00004651"/>
    </source>
</evidence>
<evidence type="ECO:0000256" key="4">
    <source>
        <dbReference type="ARBA" id="ARBA00022475"/>
    </source>
</evidence>
<dbReference type="CDD" id="cd16922">
    <property type="entry name" value="HATPase_EvgS-ArcB-TorS-like"/>
    <property type="match status" value="1"/>
</dbReference>
<dbReference type="InterPro" id="IPR008207">
    <property type="entry name" value="Sig_transdc_His_kin_Hpt_dom"/>
</dbReference>
<evidence type="ECO:0000256" key="11">
    <source>
        <dbReference type="ARBA" id="ARBA00022989"/>
    </source>
</evidence>
<keyword evidence="9 24" id="KW-0418">Kinase</keyword>
<dbReference type="InterPro" id="IPR003594">
    <property type="entry name" value="HATPase_dom"/>
</dbReference>
<evidence type="ECO:0000256" key="19">
    <source>
        <dbReference type="SAM" id="MobiDB-lite"/>
    </source>
</evidence>
<name>Q3A5Q1_SYNC1</name>
<dbReference type="InterPro" id="IPR005467">
    <property type="entry name" value="His_kinase_dom"/>
</dbReference>
<proteinExistence type="predicted"/>
<dbReference type="Pfam" id="PF02518">
    <property type="entry name" value="HATPase_c"/>
    <property type="match status" value="1"/>
</dbReference>
<feature type="domain" description="Response regulatory" evidence="22">
    <location>
        <begin position="605"/>
        <end position="721"/>
    </location>
</feature>
<dbReference type="CDD" id="cd17546">
    <property type="entry name" value="REC_hyHK_CKI1_RcsC-like"/>
    <property type="match status" value="1"/>
</dbReference>
<dbReference type="SUPFAM" id="SSF52172">
    <property type="entry name" value="CheY-like"/>
    <property type="match status" value="2"/>
</dbReference>
<evidence type="ECO:0000256" key="13">
    <source>
        <dbReference type="ARBA" id="ARBA00023136"/>
    </source>
</evidence>
<dbReference type="STRING" id="338963.Pcar_1056"/>
<dbReference type="GO" id="GO:0005886">
    <property type="term" value="C:plasma membrane"/>
    <property type="evidence" value="ECO:0007669"/>
    <property type="project" value="UniProtKB-SubCell"/>
</dbReference>
<feature type="coiled-coil region" evidence="18">
    <location>
        <begin position="328"/>
        <end position="358"/>
    </location>
</feature>
<comment type="subunit">
    <text evidence="14">At low DSF concentrations, interacts with RpfF.</text>
</comment>
<dbReference type="RefSeq" id="WP_011340775.1">
    <property type="nucleotide sequence ID" value="NC_007498.2"/>
</dbReference>
<dbReference type="Pfam" id="PF00512">
    <property type="entry name" value="HisKA"/>
    <property type="match status" value="1"/>
</dbReference>
<evidence type="ECO:0000256" key="15">
    <source>
        <dbReference type="ARBA" id="ARBA00068150"/>
    </source>
</evidence>
<keyword evidence="13 20" id="KW-0472">Membrane</keyword>
<dbReference type="HOGENOM" id="CLU_297160_0_0_7"/>
<dbReference type="Pfam" id="PF00072">
    <property type="entry name" value="Response_reg"/>
    <property type="match status" value="2"/>
</dbReference>
<dbReference type="CDD" id="cd00156">
    <property type="entry name" value="REC"/>
    <property type="match status" value="1"/>
</dbReference>
<keyword evidence="18" id="KW-0175">Coiled coil</keyword>
<feature type="domain" description="HPt" evidence="23">
    <location>
        <begin position="918"/>
        <end position="1010"/>
    </location>
</feature>
<dbReference type="SMART" id="SM00448">
    <property type="entry name" value="REC"/>
    <property type="match status" value="2"/>
</dbReference>
<feature type="region of interest" description="Disordered" evidence="19">
    <location>
        <begin position="870"/>
        <end position="899"/>
    </location>
</feature>
<evidence type="ECO:0000256" key="3">
    <source>
        <dbReference type="ARBA" id="ARBA00012438"/>
    </source>
</evidence>
<dbReference type="EMBL" id="CP000142">
    <property type="protein sequence ID" value="ABA88306.1"/>
    <property type="molecule type" value="Genomic_DNA"/>
</dbReference>